<dbReference type="Proteomes" id="UP001148614">
    <property type="component" value="Unassembled WGS sequence"/>
</dbReference>
<dbReference type="VEuPathDB" id="FungiDB:F4678DRAFT_46057"/>
<dbReference type="PROSITE" id="PS50297">
    <property type="entry name" value="ANK_REP_REGION"/>
    <property type="match status" value="2"/>
</dbReference>
<dbReference type="EMBL" id="JANPWZ010000132">
    <property type="protein sequence ID" value="KAJ3579096.1"/>
    <property type="molecule type" value="Genomic_DNA"/>
</dbReference>
<feature type="compositionally biased region" description="Acidic residues" evidence="4">
    <location>
        <begin position="1246"/>
        <end position="1258"/>
    </location>
</feature>
<feature type="domain" description="Nephrocystin 3-like N-terminal" evidence="6">
    <location>
        <begin position="307"/>
        <end position="482"/>
    </location>
</feature>
<feature type="repeat" description="ANK" evidence="3">
    <location>
        <begin position="2114"/>
        <end position="2143"/>
    </location>
</feature>
<name>A0A9W8NLX1_9PEZI</name>
<evidence type="ECO:0000256" key="3">
    <source>
        <dbReference type="PROSITE-ProRule" id="PRU00023"/>
    </source>
</evidence>
<dbReference type="VEuPathDB" id="FungiDB:F4678DRAFT_442476"/>
<keyword evidence="8" id="KW-1185">Reference proteome</keyword>
<sequence length="2211" mass="246704">MSTLSPTVTDLWSVARSRLTPECQSHLTNNVVDDASQSPLQTLLLLVQEKQRKSTEKRWKLPKPSGEVIFLRDLFEKIAKWINKFKEIGDTIVTYDPTHAALPWAGVRFLLHLAISDVELFGSVVEGVEIVSRIITRCGYYEAVYLAQIGEHTTDSEKLLKDTIIRLYVSILEYLAKSADYFKAGMGKRILGSLGGSPTKFETELNTIRQIEDELQSIVRLVEGKQLSYISNMVGFINLSSVETKVTVESIKRIMESLDQPVTRMIGHLARFEESSKQQEWSQLSKWLGNANFRNLHDMIHRDLLPGTGDWIFNRSEYQQWQYSSSSSVLWLHGIPGCGKSKLCSLVVHNSLRRMDDIGDNAAPIAYFYCAKTANKELLSSEVILNSILKQLSRSKTGDRIHHAVLQEYQRRKQDANRDGIDPLPLTLEECGDLIVSVASDYPIQIFLDGVDELDDARELLGVLNRIVADSSNVVKVFLSSRDVTDVALWLKHVVSLTVTSSDNSTDIANFVMRSVDNAIETKKLLKGKVSPELKQHIISRLSNGARSMFLWASLHLTQLCDPKRYKLEQDVVSALEDLPVSLKETFNQIYQKINEYSGQARHVTKGIFVWLLAAQRPLSKQELIDIINSCMDKDEDNFYTSTRFEVSVFLQYPINVCMLTLIKLNLTEGDILDLCSSFLAHEPSSQHFSFAHASILEYLQSLPEYSDCNINYTAAQCCLTRLLQVDDNPDPFDQVDLTVDPASIVDAGISPSDATKNEYVSQGLSFRRYAACYWARHYTMARNHAKIMHLNETLLKFAFGDEGSRFELWLEDVQALIESNSVNSISLVKQLAATGSDDKSPIFVACIYGILPILDRLSQIKNAVNWTAKNSHDVSAIYLTARFGQLAATKYLLGKGADVNSEGGVFGNPTQAAAFNGHVDVLEVLASNGANLRASGRFTDTFHAALMGNQNGAMKLLLQEPWVNEITTDTGDLLCRAAYYGHHEVTETLLQRIEGLRKCAAPSPSNTTVALKTDESESPFPHDTLQAALYSGRSGATVAMRLLKRLGDVNSEGGRFRNALQAACAGGYSPAVQWLLEHGANANSKGRYGSALKAACLGGHNDVVNILLEAGAKSGPSPGFNAFEAAASQNRLSTLVLLMDQAQKMMEHVDINSLRPKNPVQNPLSSALESACLRGHVDIARYLLDNGARSVAALALEGAFISGHEEIISMLLATLEEIPDYTRHEVISCSIGDVLKLMPRTELEYDDDDDDEEEEEVEAHLGSPSIEAGHEEEAGFLDTRFYGALEEPPEKRKRDILDLDSNFPQGRTYTWRLAASRGSRAAFEILLTKGMPLDGGSHPTLIEIAALHGNIEIVALLLDRNAAVGCALQCAVKDGREDIIRLLLSRQPQLPIDTRIDMPNLLDNYEYQNYKSWPRESLATDSPLALAFVWKREHIIEMLLEHSRLTEWPEPSSALVLQVLKGDKLSVQRILTEMYGQTISSGGLGLETNALHAMRVATKNGHIEVVAMILELVTPAPDIRFSYMKEIAHVALGNNRRKPNRDRLLAMVDEMASPDQREQIAGIKFQLAVRYGHARTREDLDKHMLGIRSSSDVLLVYLRKAFQDAIERFDLKTAGLLLEHPFSVHFVRTTPDILHRTMNAKSPHRRYRSSHGDEFRNYQEIIYKLIKLGADVEARDKDMWPPIYYACVYGLGETFQVLIDYGVTIYTANYVTSREDIHKDEAQDQPRIGEGNEHRHNNYDDINLLEVTLDNIYLREGAEGVCDTWGSIVFKLLEAGVRLDPSCESMGNLLYAISESGNVGQLEKLFQYGVDPNLPAKDSESGEKFGSAIHIAVDSAQVEIVESLIRHGADLSIKRPFPKTLSKGALSVTPVQAALKQRRERSEWEKFWRIFELLIEAGIGEEDCQSILRVASEQGNIPLATKLLGRGTRLTEMPMTQSLSIIKLLVAHGAKLDSPANKARWLQADATRRGLCDLLEYLIAETGQLLSATRLIQEAFGRVSRKPLDEQKRILDFLLQKGYVSLNERSRCYCGKSWTNPLQALIANGHYELVKYVLAKGADPQCPGCPDTAITVLFKHAGVYWKKKEVVLVAEQLLEHGANVDGMKDAPEDHDTPTETPLLFALARWDWDMVEFLVNRGADVNAGVISPLTFALWVRSGRSEVVQLLKSKGAVAKPVGQVNVMALHTELRNGMPWLSYQYQQDCRWGGMDHC</sequence>
<feature type="repeat" description="ANK" evidence="3">
    <location>
        <begin position="1056"/>
        <end position="1088"/>
    </location>
</feature>
<reference evidence="7" key="1">
    <citation type="submission" date="2022-07" db="EMBL/GenBank/DDBJ databases">
        <title>Genome Sequence of Xylaria arbuscula.</title>
        <authorList>
            <person name="Buettner E."/>
        </authorList>
    </citation>
    <scope>NUCLEOTIDE SEQUENCE</scope>
    <source>
        <strain evidence="7">VT107</strain>
    </source>
</reference>
<keyword evidence="2 3" id="KW-0040">ANK repeat</keyword>
<dbReference type="Pfam" id="PF24883">
    <property type="entry name" value="NPHP3_N"/>
    <property type="match status" value="1"/>
</dbReference>
<dbReference type="Pfam" id="PF12796">
    <property type="entry name" value="Ank_2"/>
    <property type="match status" value="1"/>
</dbReference>
<dbReference type="InterPro" id="IPR056884">
    <property type="entry name" value="NPHP3-like_N"/>
</dbReference>
<dbReference type="InterPro" id="IPR027417">
    <property type="entry name" value="P-loop_NTPase"/>
</dbReference>
<feature type="repeat" description="ANK" evidence="3">
    <location>
        <begin position="873"/>
        <end position="905"/>
    </location>
</feature>
<feature type="domain" description="NWD NACHT-NTPase N-terminal" evidence="5">
    <location>
        <begin position="26"/>
        <end position="216"/>
    </location>
</feature>
<protein>
    <recommendedName>
        <fullName evidence="9">NWD NACHT-NTPase N-terminal domain-containing protein</fullName>
    </recommendedName>
</protein>
<dbReference type="Pfam" id="PF17100">
    <property type="entry name" value="NACHT_N"/>
    <property type="match status" value="1"/>
</dbReference>
<evidence type="ECO:0000256" key="4">
    <source>
        <dbReference type="SAM" id="MobiDB-lite"/>
    </source>
</evidence>
<comment type="caution">
    <text evidence="7">The sequence shown here is derived from an EMBL/GenBank/DDBJ whole genome shotgun (WGS) entry which is preliminary data.</text>
</comment>
<evidence type="ECO:0000256" key="2">
    <source>
        <dbReference type="ARBA" id="ARBA00023043"/>
    </source>
</evidence>
<evidence type="ECO:0000259" key="6">
    <source>
        <dbReference type="Pfam" id="PF24883"/>
    </source>
</evidence>
<evidence type="ECO:0008006" key="9">
    <source>
        <dbReference type="Google" id="ProtNLM"/>
    </source>
</evidence>
<dbReference type="PANTHER" id="PTHR24123:SF33">
    <property type="entry name" value="PROTEIN HOS4"/>
    <property type="match status" value="1"/>
</dbReference>
<feature type="region of interest" description="Disordered" evidence="4">
    <location>
        <begin position="1246"/>
        <end position="1266"/>
    </location>
</feature>
<dbReference type="InterPro" id="IPR036770">
    <property type="entry name" value="Ankyrin_rpt-contain_sf"/>
</dbReference>
<dbReference type="SMART" id="SM00248">
    <property type="entry name" value="ANK"/>
    <property type="match status" value="19"/>
</dbReference>
<dbReference type="Gene3D" id="3.40.50.300">
    <property type="entry name" value="P-loop containing nucleotide triphosphate hydrolases"/>
    <property type="match status" value="1"/>
</dbReference>
<dbReference type="SUPFAM" id="SSF52540">
    <property type="entry name" value="P-loop containing nucleoside triphosphate hydrolases"/>
    <property type="match status" value="1"/>
</dbReference>
<feature type="repeat" description="ANK" evidence="3">
    <location>
        <begin position="1825"/>
        <end position="1857"/>
    </location>
</feature>
<dbReference type="SUPFAM" id="SSF48403">
    <property type="entry name" value="Ankyrin repeat"/>
    <property type="match status" value="4"/>
</dbReference>
<keyword evidence="1" id="KW-0677">Repeat</keyword>
<evidence type="ECO:0000256" key="1">
    <source>
        <dbReference type="ARBA" id="ARBA00022737"/>
    </source>
</evidence>
<organism evidence="7 8">
    <name type="scientific">Xylaria arbuscula</name>
    <dbReference type="NCBI Taxonomy" id="114810"/>
    <lineage>
        <taxon>Eukaryota</taxon>
        <taxon>Fungi</taxon>
        <taxon>Dikarya</taxon>
        <taxon>Ascomycota</taxon>
        <taxon>Pezizomycotina</taxon>
        <taxon>Sordariomycetes</taxon>
        <taxon>Xylariomycetidae</taxon>
        <taxon>Xylariales</taxon>
        <taxon>Xylariaceae</taxon>
        <taxon>Xylaria</taxon>
    </lineage>
</organism>
<dbReference type="Gene3D" id="1.25.40.20">
    <property type="entry name" value="Ankyrin repeat-containing domain"/>
    <property type="match status" value="6"/>
</dbReference>
<dbReference type="InterPro" id="IPR051165">
    <property type="entry name" value="Multifunctional_ANK_Repeat"/>
</dbReference>
<evidence type="ECO:0000259" key="5">
    <source>
        <dbReference type="Pfam" id="PF17100"/>
    </source>
</evidence>
<accession>A0A9W8NLX1</accession>
<dbReference type="PANTHER" id="PTHR24123">
    <property type="entry name" value="ANKYRIN REPEAT-CONTAINING"/>
    <property type="match status" value="1"/>
</dbReference>
<proteinExistence type="predicted"/>
<dbReference type="InterPro" id="IPR002110">
    <property type="entry name" value="Ankyrin_rpt"/>
</dbReference>
<gene>
    <name evidence="7" type="ORF">NPX13_g1469</name>
</gene>
<dbReference type="PROSITE" id="PS50088">
    <property type="entry name" value="ANK_REPEAT"/>
    <property type="match status" value="4"/>
</dbReference>
<evidence type="ECO:0000313" key="7">
    <source>
        <dbReference type="EMBL" id="KAJ3579096.1"/>
    </source>
</evidence>
<evidence type="ECO:0000313" key="8">
    <source>
        <dbReference type="Proteomes" id="UP001148614"/>
    </source>
</evidence>
<dbReference type="InterPro" id="IPR031359">
    <property type="entry name" value="NACHT_N"/>
</dbReference>